<comment type="caution">
    <text evidence="1">The sequence shown here is derived from an EMBL/GenBank/DDBJ whole genome shotgun (WGS) entry which is preliminary data.</text>
</comment>
<dbReference type="AlphaFoldDB" id="A0A645IP41"/>
<evidence type="ECO:0000313" key="1">
    <source>
        <dbReference type="EMBL" id="MPN49013.1"/>
    </source>
</evidence>
<reference evidence="1" key="1">
    <citation type="submission" date="2019-08" db="EMBL/GenBank/DDBJ databases">
        <authorList>
            <person name="Kucharzyk K."/>
            <person name="Murdoch R.W."/>
            <person name="Higgins S."/>
            <person name="Loffler F."/>
        </authorList>
    </citation>
    <scope>NUCLEOTIDE SEQUENCE</scope>
</reference>
<protein>
    <submittedName>
        <fullName evidence="1">Uncharacterized protein</fullName>
    </submittedName>
</protein>
<accession>A0A645IP41</accession>
<proteinExistence type="predicted"/>
<dbReference type="EMBL" id="VSSQ01111862">
    <property type="protein sequence ID" value="MPN49013.1"/>
    <property type="molecule type" value="Genomic_DNA"/>
</dbReference>
<gene>
    <name evidence="1" type="ORF">SDC9_196626</name>
</gene>
<organism evidence="1">
    <name type="scientific">bioreactor metagenome</name>
    <dbReference type="NCBI Taxonomy" id="1076179"/>
    <lineage>
        <taxon>unclassified sequences</taxon>
        <taxon>metagenomes</taxon>
        <taxon>ecological metagenomes</taxon>
    </lineage>
</organism>
<name>A0A645IP41_9ZZZZ</name>
<sequence length="84" mass="9242">METAERGVGFELDGVFHIVCNVGLRPGERNPAGDGLTVRGPCRELGSGEQVYRNGENSVFQKCRNILDHFNFEFDAPGVSVHVH</sequence>